<dbReference type="Pfam" id="PF02021">
    <property type="entry name" value="UPF0102"/>
    <property type="match status" value="1"/>
</dbReference>
<name>A0A292YBT8_9BACT</name>
<comment type="caution">
    <text evidence="3">The sequence shown here is derived from an EMBL/GenBank/DDBJ whole genome shotgun (WGS) entry which is preliminary data.</text>
</comment>
<dbReference type="NCBIfam" id="NF009152">
    <property type="entry name" value="PRK12497.2-4"/>
    <property type="match status" value="1"/>
</dbReference>
<keyword evidence="3" id="KW-0378">Hydrolase</keyword>
<dbReference type="PANTHER" id="PTHR34039">
    <property type="entry name" value="UPF0102 PROTEIN YRAN"/>
    <property type="match status" value="1"/>
</dbReference>
<keyword evidence="3" id="KW-0540">Nuclease</keyword>
<keyword evidence="3" id="KW-0255">Endonuclease</keyword>
<dbReference type="SUPFAM" id="SSF52980">
    <property type="entry name" value="Restriction endonuclease-like"/>
    <property type="match status" value="1"/>
</dbReference>
<dbReference type="InterPro" id="IPR003509">
    <property type="entry name" value="UPF0102_YraN-like"/>
</dbReference>
<evidence type="ECO:0000313" key="4">
    <source>
        <dbReference type="Proteomes" id="UP000217944"/>
    </source>
</evidence>
<evidence type="ECO:0000256" key="1">
    <source>
        <dbReference type="ARBA" id="ARBA00006738"/>
    </source>
</evidence>
<protein>
    <recommendedName>
        <fullName evidence="2">UPF0102 protein LNAT_P0266</fullName>
    </recommendedName>
</protein>
<dbReference type="EMBL" id="BDME01000001">
    <property type="protein sequence ID" value="GAX86971.1"/>
    <property type="molecule type" value="Genomic_DNA"/>
</dbReference>
<proteinExistence type="inferred from homology"/>
<gene>
    <name evidence="3" type="ORF">LNAT_P0266</name>
</gene>
<reference evidence="3 4" key="1">
    <citation type="journal article" date="2017" name="Syst. Appl. Microbiol.">
        <title>Lebetimonas natsushimae sp. nov., a novel strictly anaerobic, moderately thermophilic chemoautotroph isolated from a deep-sea hydrothermal vent polychaete nest in the Mid-Okinawa Trough.</title>
        <authorList>
            <person name="Nagata R."/>
            <person name="Takaki Y."/>
            <person name="Tame A."/>
            <person name="Nunoura T."/>
            <person name="Muto H."/>
            <person name="Mino S."/>
            <person name="Sawayama S."/>
            <person name="Takai K."/>
            <person name="Nakagawa S."/>
        </authorList>
    </citation>
    <scope>NUCLEOTIDE SEQUENCE [LARGE SCALE GENOMIC DNA]</scope>
    <source>
        <strain evidence="3 4">HS1857</strain>
    </source>
</reference>
<dbReference type="InterPro" id="IPR011856">
    <property type="entry name" value="tRNA_endonuc-like_dom_sf"/>
</dbReference>
<evidence type="ECO:0000313" key="3">
    <source>
        <dbReference type="EMBL" id="GAX86971.1"/>
    </source>
</evidence>
<dbReference type="Proteomes" id="UP000217944">
    <property type="component" value="Unassembled WGS sequence"/>
</dbReference>
<dbReference type="HAMAP" id="MF_00048">
    <property type="entry name" value="UPF0102"/>
    <property type="match status" value="1"/>
</dbReference>
<dbReference type="Gene3D" id="3.40.1350.10">
    <property type="match status" value="1"/>
</dbReference>
<accession>A0A292YBT8</accession>
<dbReference type="OrthoDB" id="9794876at2"/>
<organism evidence="3 4">
    <name type="scientific">Lebetimonas natsushimae</name>
    <dbReference type="NCBI Taxonomy" id="1936991"/>
    <lineage>
        <taxon>Bacteria</taxon>
        <taxon>Pseudomonadati</taxon>
        <taxon>Campylobacterota</taxon>
        <taxon>Epsilonproteobacteria</taxon>
        <taxon>Nautiliales</taxon>
        <taxon>Nautiliaceae</taxon>
        <taxon>Lebetimonas</taxon>
    </lineage>
</organism>
<sequence>MNTRNKGNIAENEAVQYLKSKKFKIIKRNFYTKFGEIDIIAFKNGVFHFIEVKSGKNFEPIYNITSSKLNRIIKSAYVYLKKNNINSAFCVDAVIVKDDIEFIENITF</sequence>
<dbReference type="InterPro" id="IPR011335">
    <property type="entry name" value="Restrct_endonuc-II-like"/>
</dbReference>
<dbReference type="GO" id="GO:0003676">
    <property type="term" value="F:nucleic acid binding"/>
    <property type="evidence" value="ECO:0007669"/>
    <property type="project" value="InterPro"/>
</dbReference>
<dbReference type="AlphaFoldDB" id="A0A292YBT8"/>
<keyword evidence="4" id="KW-1185">Reference proteome</keyword>
<comment type="similarity">
    <text evidence="1 2">Belongs to the UPF0102 family.</text>
</comment>
<dbReference type="RefSeq" id="WP_096258131.1">
    <property type="nucleotide sequence ID" value="NZ_BDME01000001.1"/>
</dbReference>
<evidence type="ECO:0000256" key="2">
    <source>
        <dbReference type="HAMAP-Rule" id="MF_00048"/>
    </source>
</evidence>
<dbReference type="GO" id="GO:0004519">
    <property type="term" value="F:endonuclease activity"/>
    <property type="evidence" value="ECO:0007669"/>
    <property type="project" value="UniProtKB-KW"/>
</dbReference>
<dbReference type="PANTHER" id="PTHR34039:SF1">
    <property type="entry name" value="UPF0102 PROTEIN YRAN"/>
    <property type="match status" value="1"/>
</dbReference>